<comment type="caution">
    <text evidence="1">The sequence shown here is derived from an EMBL/GenBank/DDBJ whole genome shotgun (WGS) entry which is preliminary data.</text>
</comment>
<dbReference type="Proteomes" id="UP000770785">
    <property type="component" value="Unassembled WGS sequence"/>
</dbReference>
<organism evidence="1 2">
    <name type="scientific">Neolewinella antarctica</name>
    <dbReference type="NCBI Taxonomy" id="442734"/>
    <lineage>
        <taxon>Bacteria</taxon>
        <taxon>Pseudomonadati</taxon>
        <taxon>Bacteroidota</taxon>
        <taxon>Saprospiria</taxon>
        <taxon>Saprospirales</taxon>
        <taxon>Lewinellaceae</taxon>
        <taxon>Neolewinella</taxon>
    </lineage>
</organism>
<evidence type="ECO:0000313" key="2">
    <source>
        <dbReference type="Proteomes" id="UP000770785"/>
    </source>
</evidence>
<evidence type="ECO:0000313" key="1">
    <source>
        <dbReference type="EMBL" id="NJC26659.1"/>
    </source>
</evidence>
<dbReference type="RefSeq" id="WP_168037425.1">
    <property type="nucleotide sequence ID" value="NZ_JAATJH010000003.1"/>
</dbReference>
<reference evidence="1 2" key="1">
    <citation type="submission" date="2020-03" db="EMBL/GenBank/DDBJ databases">
        <title>Genomic Encyclopedia of Type Strains, Phase IV (KMG-IV): sequencing the most valuable type-strain genomes for metagenomic binning, comparative biology and taxonomic classification.</title>
        <authorList>
            <person name="Goeker M."/>
        </authorList>
    </citation>
    <scope>NUCLEOTIDE SEQUENCE [LARGE SCALE GENOMIC DNA]</scope>
    <source>
        <strain evidence="1 2">DSM 105096</strain>
    </source>
</reference>
<name>A0ABX0XCJ0_9BACT</name>
<accession>A0ABX0XCJ0</accession>
<sequence>MIPASKSNGVICTLFEKTYHLGLAVFVNSLAKCGFEGDVYAGYRGELPDWSNARVTQTDKHSVYTVNPTIQLHFIRLTTEEHLTNIKPDFMLDLWENYCPEAAYLSYFDPDIVLKTAWVNILSWMDLGVAMCEDMNSPIPRNHPLRLKWKKYYSGFGISLDAKDDIYVNGGFVGVKKDQIEFLKTWCLIQEKMKLDTGNSSTIGIADRWNMFHFTDQDAVNITKDIHPDTTVMEKGAMDFGRVGYVMSHAAGKGKPWNKQYLRQCLTQGSVPTTTDKIFWKTTQHPIQVYPPGLARRKRITIKLASLIGRFMRRS</sequence>
<protein>
    <submittedName>
        <fullName evidence="1">Uncharacterized protein</fullName>
    </submittedName>
</protein>
<proteinExistence type="predicted"/>
<keyword evidence="2" id="KW-1185">Reference proteome</keyword>
<gene>
    <name evidence="1" type="ORF">GGR27_002169</name>
</gene>
<dbReference type="EMBL" id="JAATJH010000003">
    <property type="protein sequence ID" value="NJC26659.1"/>
    <property type="molecule type" value="Genomic_DNA"/>
</dbReference>